<accession>A0ACB9K4E9</accession>
<evidence type="ECO:0000313" key="2">
    <source>
        <dbReference type="Proteomes" id="UP001056120"/>
    </source>
</evidence>
<dbReference type="EMBL" id="CM042018">
    <property type="protein sequence ID" value="KAI3827123.1"/>
    <property type="molecule type" value="Genomic_DNA"/>
</dbReference>
<proteinExistence type="predicted"/>
<protein>
    <submittedName>
        <fullName evidence="1">Uncharacterized protein</fullName>
    </submittedName>
</protein>
<organism evidence="1 2">
    <name type="scientific">Smallanthus sonchifolius</name>
    <dbReference type="NCBI Taxonomy" id="185202"/>
    <lineage>
        <taxon>Eukaryota</taxon>
        <taxon>Viridiplantae</taxon>
        <taxon>Streptophyta</taxon>
        <taxon>Embryophyta</taxon>
        <taxon>Tracheophyta</taxon>
        <taxon>Spermatophyta</taxon>
        <taxon>Magnoliopsida</taxon>
        <taxon>eudicotyledons</taxon>
        <taxon>Gunneridae</taxon>
        <taxon>Pentapetalae</taxon>
        <taxon>asterids</taxon>
        <taxon>campanulids</taxon>
        <taxon>Asterales</taxon>
        <taxon>Asteraceae</taxon>
        <taxon>Asteroideae</taxon>
        <taxon>Heliantheae alliance</taxon>
        <taxon>Millerieae</taxon>
        <taxon>Smallanthus</taxon>
    </lineage>
</organism>
<name>A0ACB9K4E9_9ASTR</name>
<sequence length="84" mass="9562">MGRKKEVVFDEQPPDFDPADPYKDPVAMIEMREHMVREKWIDIETSNSTWIPLVVLGGVKTAAILINTLQRFRAWSDVSLTAGC</sequence>
<reference evidence="2" key="1">
    <citation type="journal article" date="2022" name="Mol. Ecol. Resour.">
        <title>The genomes of chicory, endive, great burdock and yacon provide insights into Asteraceae palaeo-polyploidization history and plant inulin production.</title>
        <authorList>
            <person name="Fan W."/>
            <person name="Wang S."/>
            <person name="Wang H."/>
            <person name="Wang A."/>
            <person name="Jiang F."/>
            <person name="Liu H."/>
            <person name="Zhao H."/>
            <person name="Xu D."/>
            <person name="Zhang Y."/>
        </authorList>
    </citation>
    <scope>NUCLEOTIDE SEQUENCE [LARGE SCALE GENOMIC DNA]</scope>
    <source>
        <strain evidence="2">cv. Yunnan</strain>
    </source>
</reference>
<evidence type="ECO:0000313" key="1">
    <source>
        <dbReference type="EMBL" id="KAI3827123.1"/>
    </source>
</evidence>
<keyword evidence="2" id="KW-1185">Reference proteome</keyword>
<comment type="caution">
    <text evidence="1">The sequence shown here is derived from an EMBL/GenBank/DDBJ whole genome shotgun (WGS) entry which is preliminary data.</text>
</comment>
<reference evidence="1 2" key="2">
    <citation type="journal article" date="2022" name="Mol. Ecol. Resour.">
        <title>The genomes of chicory, endive, great burdock and yacon provide insights into Asteraceae paleo-polyploidization history and plant inulin production.</title>
        <authorList>
            <person name="Fan W."/>
            <person name="Wang S."/>
            <person name="Wang H."/>
            <person name="Wang A."/>
            <person name="Jiang F."/>
            <person name="Liu H."/>
            <person name="Zhao H."/>
            <person name="Xu D."/>
            <person name="Zhang Y."/>
        </authorList>
    </citation>
    <scope>NUCLEOTIDE SEQUENCE [LARGE SCALE GENOMIC DNA]</scope>
    <source>
        <strain evidence="2">cv. Yunnan</strain>
        <tissue evidence="1">Leaves</tissue>
    </source>
</reference>
<gene>
    <name evidence="1" type="ORF">L1987_01187</name>
</gene>
<dbReference type="Proteomes" id="UP001056120">
    <property type="component" value="Linkage Group LG01"/>
</dbReference>